<organism evidence="1 2">
    <name type="scientific">Paxillus rubicundulus Ve08.2h10</name>
    <dbReference type="NCBI Taxonomy" id="930991"/>
    <lineage>
        <taxon>Eukaryota</taxon>
        <taxon>Fungi</taxon>
        <taxon>Dikarya</taxon>
        <taxon>Basidiomycota</taxon>
        <taxon>Agaricomycotina</taxon>
        <taxon>Agaricomycetes</taxon>
        <taxon>Agaricomycetidae</taxon>
        <taxon>Boletales</taxon>
        <taxon>Paxilineae</taxon>
        <taxon>Paxillaceae</taxon>
        <taxon>Paxillus</taxon>
    </lineage>
</organism>
<dbReference type="Proteomes" id="UP000054538">
    <property type="component" value="Unassembled WGS sequence"/>
</dbReference>
<dbReference type="InParanoid" id="A0A0D0CPJ4"/>
<dbReference type="HOGENOM" id="CLU_052398_2_1_1"/>
<dbReference type="OrthoDB" id="2688210at2759"/>
<proteinExistence type="predicted"/>
<reference evidence="1 2" key="1">
    <citation type="submission" date="2014-04" db="EMBL/GenBank/DDBJ databases">
        <authorList>
            <consortium name="DOE Joint Genome Institute"/>
            <person name="Kuo A."/>
            <person name="Kohler A."/>
            <person name="Jargeat P."/>
            <person name="Nagy L.G."/>
            <person name="Floudas D."/>
            <person name="Copeland A."/>
            <person name="Barry K.W."/>
            <person name="Cichocki N."/>
            <person name="Veneault-Fourrey C."/>
            <person name="LaButti K."/>
            <person name="Lindquist E.A."/>
            <person name="Lipzen A."/>
            <person name="Lundell T."/>
            <person name="Morin E."/>
            <person name="Murat C."/>
            <person name="Sun H."/>
            <person name="Tunlid A."/>
            <person name="Henrissat B."/>
            <person name="Grigoriev I.V."/>
            <person name="Hibbett D.S."/>
            <person name="Martin F."/>
            <person name="Nordberg H.P."/>
            <person name="Cantor M.N."/>
            <person name="Hua S.X."/>
        </authorList>
    </citation>
    <scope>NUCLEOTIDE SEQUENCE [LARGE SCALE GENOMIC DNA]</scope>
    <source>
        <strain evidence="1 2">Ve08.2h10</strain>
    </source>
</reference>
<sequence length="187" mass="21560">MAHAENPQQVLEDMVQMWTVEHNQRVATWIERQRAEALLAEEADGVCLLQEREAQRLVEAEAERENVIIPCPSQYAVLKLKKIEFVELWYFSPERCRDAAKSSSSTMEDTFGISKVDDILTMRLVAALKQSHNVVNGCDLPISDFFRAKNSFLVHVEHAGWLKKHINALAEIFWHLENHPIRNCRHG</sequence>
<keyword evidence="2" id="KW-1185">Reference proteome</keyword>
<evidence type="ECO:0000313" key="1">
    <source>
        <dbReference type="EMBL" id="KIK77233.1"/>
    </source>
</evidence>
<gene>
    <name evidence="1" type="ORF">PAXRUDRAFT_17639</name>
</gene>
<evidence type="ECO:0000313" key="2">
    <source>
        <dbReference type="Proteomes" id="UP000054538"/>
    </source>
</evidence>
<accession>A0A0D0CPJ4</accession>
<protein>
    <submittedName>
        <fullName evidence="1">Uncharacterized protein</fullName>
    </submittedName>
</protein>
<reference evidence="2" key="2">
    <citation type="submission" date="2015-01" db="EMBL/GenBank/DDBJ databases">
        <title>Evolutionary Origins and Diversification of the Mycorrhizal Mutualists.</title>
        <authorList>
            <consortium name="DOE Joint Genome Institute"/>
            <consortium name="Mycorrhizal Genomics Consortium"/>
            <person name="Kohler A."/>
            <person name="Kuo A."/>
            <person name="Nagy L.G."/>
            <person name="Floudas D."/>
            <person name="Copeland A."/>
            <person name="Barry K.W."/>
            <person name="Cichocki N."/>
            <person name="Veneault-Fourrey C."/>
            <person name="LaButti K."/>
            <person name="Lindquist E.A."/>
            <person name="Lipzen A."/>
            <person name="Lundell T."/>
            <person name="Morin E."/>
            <person name="Murat C."/>
            <person name="Riley R."/>
            <person name="Ohm R."/>
            <person name="Sun H."/>
            <person name="Tunlid A."/>
            <person name="Henrissat B."/>
            <person name="Grigoriev I.V."/>
            <person name="Hibbett D.S."/>
            <person name="Martin F."/>
        </authorList>
    </citation>
    <scope>NUCLEOTIDE SEQUENCE [LARGE SCALE GENOMIC DNA]</scope>
    <source>
        <strain evidence="2">Ve08.2h10</strain>
    </source>
</reference>
<dbReference type="EMBL" id="KN827077">
    <property type="protein sequence ID" value="KIK77233.1"/>
    <property type="molecule type" value="Genomic_DNA"/>
</dbReference>
<dbReference type="AlphaFoldDB" id="A0A0D0CPJ4"/>
<name>A0A0D0CPJ4_9AGAM</name>